<dbReference type="CDD" id="cd00170">
    <property type="entry name" value="SEC14"/>
    <property type="match status" value="1"/>
</dbReference>
<dbReference type="InterPro" id="IPR051064">
    <property type="entry name" value="SEC14/CRAL-TRIO_domain"/>
</dbReference>
<evidence type="ECO:0000313" key="2">
    <source>
        <dbReference type="EMBL" id="CAG7724509.1"/>
    </source>
</evidence>
<keyword evidence="3" id="KW-1185">Reference proteome</keyword>
<dbReference type="PANTHER" id="PTHR23324">
    <property type="entry name" value="SEC14 RELATED PROTEIN"/>
    <property type="match status" value="1"/>
</dbReference>
<dbReference type="Proteomes" id="UP000708208">
    <property type="component" value="Unassembled WGS sequence"/>
</dbReference>
<dbReference type="AlphaFoldDB" id="A0A8J2KEB6"/>
<accession>A0A8J2KEB6</accession>
<dbReference type="SMART" id="SM01100">
    <property type="entry name" value="CRAL_TRIO_N"/>
    <property type="match status" value="1"/>
</dbReference>
<dbReference type="GO" id="GO:0005737">
    <property type="term" value="C:cytoplasm"/>
    <property type="evidence" value="ECO:0007669"/>
    <property type="project" value="TreeGrafter"/>
</dbReference>
<gene>
    <name evidence="2" type="ORF">AFUS01_LOCUS13525</name>
</gene>
<evidence type="ECO:0000259" key="1">
    <source>
        <dbReference type="PROSITE" id="PS50191"/>
    </source>
</evidence>
<evidence type="ECO:0000313" key="3">
    <source>
        <dbReference type="Proteomes" id="UP000708208"/>
    </source>
</evidence>
<reference evidence="2" key="1">
    <citation type="submission" date="2021-06" db="EMBL/GenBank/DDBJ databases">
        <authorList>
            <person name="Hodson N. C."/>
            <person name="Mongue J. A."/>
            <person name="Jaron S. K."/>
        </authorList>
    </citation>
    <scope>NUCLEOTIDE SEQUENCE</scope>
</reference>
<dbReference type="InterPro" id="IPR011074">
    <property type="entry name" value="CRAL/TRIO_N_dom"/>
</dbReference>
<dbReference type="OrthoDB" id="1434354at2759"/>
<organism evidence="2 3">
    <name type="scientific">Allacma fusca</name>
    <dbReference type="NCBI Taxonomy" id="39272"/>
    <lineage>
        <taxon>Eukaryota</taxon>
        <taxon>Metazoa</taxon>
        <taxon>Ecdysozoa</taxon>
        <taxon>Arthropoda</taxon>
        <taxon>Hexapoda</taxon>
        <taxon>Collembola</taxon>
        <taxon>Symphypleona</taxon>
        <taxon>Sminthuridae</taxon>
        <taxon>Allacma</taxon>
    </lineage>
</organism>
<dbReference type="PROSITE" id="PS50191">
    <property type="entry name" value="CRAL_TRIO"/>
    <property type="match status" value="1"/>
</dbReference>
<dbReference type="Pfam" id="PF00650">
    <property type="entry name" value="CRAL_TRIO"/>
    <property type="match status" value="1"/>
</dbReference>
<name>A0A8J2KEB6_9HEXA</name>
<proteinExistence type="predicted"/>
<protein>
    <recommendedName>
        <fullName evidence="1">CRAL-TRIO domain-containing protein</fullName>
    </recommendedName>
</protein>
<sequence>MAGIGEKEHVLLEEFRNRISNFPLKDSQQTDHFLLRWLRARDHDVEKAKAMLSNYLDYRKRMDVDNLLSWEPSKEWKTLAPSKLIGFDYENSPVLLVPFGKWKIQKLVEAGLINEYLKYVERLYEEVEVIMAGRKTPAGLPVSQFVYIFDADKLSMMAFSNIRVIDTFMQGSKNFEAYHPETVKRFYILNAGRVFSAVYALVKPILDQKTVEKLRIYGNTPEKYIADLLKDLPASILPPLYGGTNVEAEDLAKIDMDDETDDEPLFL</sequence>
<dbReference type="InterPro" id="IPR001251">
    <property type="entry name" value="CRAL-TRIO_dom"/>
</dbReference>
<dbReference type="SMART" id="SM00516">
    <property type="entry name" value="SEC14"/>
    <property type="match status" value="1"/>
</dbReference>
<comment type="caution">
    <text evidence="2">The sequence shown here is derived from an EMBL/GenBank/DDBJ whole genome shotgun (WGS) entry which is preliminary data.</text>
</comment>
<feature type="non-terminal residue" evidence="2">
    <location>
        <position position="267"/>
    </location>
</feature>
<feature type="domain" description="CRAL-TRIO" evidence="1">
    <location>
        <begin position="72"/>
        <end position="249"/>
    </location>
</feature>
<dbReference type="Pfam" id="PF03765">
    <property type="entry name" value="CRAL_TRIO_N"/>
    <property type="match status" value="1"/>
</dbReference>
<dbReference type="EMBL" id="CAJVCH010110227">
    <property type="protein sequence ID" value="CAG7724509.1"/>
    <property type="molecule type" value="Genomic_DNA"/>
</dbReference>
<dbReference type="PANTHER" id="PTHR23324:SF87">
    <property type="entry name" value="CRAL-TRIO DOMAIN-CONTAINING PROTEIN C34C12.6"/>
    <property type="match status" value="1"/>
</dbReference>